<organism evidence="1 2">
    <name type="scientific">Septoria linicola</name>
    <dbReference type="NCBI Taxonomy" id="215465"/>
    <lineage>
        <taxon>Eukaryota</taxon>
        <taxon>Fungi</taxon>
        <taxon>Dikarya</taxon>
        <taxon>Ascomycota</taxon>
        <taxon>Pezizomycotina</taxon>
        <taxon>Dothideomycetes</taxon>
        <taxon>Dothideomycetidae</taxon>
        <taxon>Mycosphaerellales</taxon>
        <taxon>Mycosphaerellaceae</taxon>
        <taxon>Septoria</taxon>
    </lineage>
</organism>
<name>A0A9Q9EF69_9PEZI</name>
<evidence type="ECO:0000313" key="2">
    <source>
        <dbReference type="Proteomes" id="UP001056384"/>
    </source>
</evidence>
<gene>
    <name evidence="1" type="ORF">Slin15195_G028050</name>
</gene>
<dbReference type="AlphaFoldDB" id="A0A9Q9EF69"/>
<protein>
    <submittedName>
        <fullName evidence="1">Uncharacterized protein</fullName>
    </submittedName>
</protein>
<accession>A0A9Q9EF69</accession>
<dbReference type="OrthoDB" id="424974at2759"/>
<sequence>MPYGHRDTPQRVKSQLLSTYHDRVDVLFKAVHWPMVVTSIKAMEHSGYDKHPNTATSVLKAAVYFTASYCKPLSFIWPASVHLKPINNNGHC</sequence>
<proteinExistence type="predicted"/>
<reference evidence="1" key="1">
    <citation type="submission" date="2022-06" db="EMBL/GenBank/DDBJ databases">
        <title>Complete genome sequences of two strains of the flax pathogen Septoria linicola.</title>
        <authorList>
            <person name="Lapalu N."/>
            <person name="Simon A."/>
            <person name="Demenou B."/>
            <person name="Paumier D."/>
            <person name="Guillot M.-P."/>
            <person name="Gout L."/>
            <person name="Valade R."/>
        </authorList>
    </citation>
    <scope>NUCLEOTIDE SEQUENCE</scope>
    <source>
        <strain evidence="1">SE15195</strain>
    </source>
</reference>
<keyword evidence="2" id="KW-1185">Reference proteome</keyword>
<dbReference type="EMBL" id="CP099419">
    <property type="protein sequence ID" value="USW49486.1"/>
    <property type="molecule type" value="Genomic_DNA"/>
</dbReference>
<dbReference type="Proteomes" id="UP001056384">
    <property type="component" value="Chromosome 2"/>
</dbReference>
<evidence type="ECO:0000313" key="1">
    <source>
        <dbReference type="EMBL" id="USW49486.1"/>
    </source>
</evidence>